<dbReference type="GO" id="GO:0031175">
    <property type="term" value="P:neuron projection development"/>
    <property type="evidence" value="ECO:0007669"/>
    <property type="project" value="TreeGrafter"/>
</dbReference>
<feature type="region of interest" description="Disordered" evidence="19">
    <location>
        <begin position="603"/>
        <end position="788"/>
    </location>
</feature>
<dbReference type="GO" id="GO:0008017">
    <property type="term" value="F:microtubule binding"/>
    <property type="evidence" value="ECO:0007669"/>
    <property type="project" value="InterPro"/>
</dbReference>
<dbReference type="GeneTree" id="ENSGT00940000155494"/>
<dbReference type="InterPro" id="IPR002955">
    <property type="entry name" value="Tau"/>
</dbReference>
<reference evidence="21" key="3">
    <citation type="submission" date="2025-09" db="UniProtKB">
        <authorList>
            <consortium name="Ensembl"/>
        </authorList>
    </citation>
    <scope>IDENTIFICATION</scope>
</reference>
<evidence type="ECO:0000256" key="18">
    <source>
        <dbReference type="RuleBase" id="RU000686"/>
    </source>
</evidence>
<comment type="subcellular location">
    <subcellularLocation>
        <location evidence="3">Cell membrane</location>
        <topology evidence="3">Peripheral membrane protein</topology>
        <orientation evidence="3">Cytoplasmic side</orientation>
    </subcellularLocation>
    <subcellularLocation>
        <location evidence="4">Cell projection</location>
        <location evidence="4">Axon</location>
    </subcellularLocation>
    <subcellularLocation>
        <location evidence="2">Cell projection</location>
        <location evidence="2">Dendrite</location>
    </subcellularLocation>
    <subcellularLocation>
        <location evidence="1 18">Cytoplasm</location>
        <location evidence="1 18">Cytoskeleton</location>
    </subcellularLocation>
    <subcellularLocation>
        <location evidence="5">Cytoplasm</location>
        <location evidence="5">Cytosol</location>
    </subcellularLocation>
</comment>
<evidence type="ECO:0000256" key="1">
    <source>
        <dbReference type="ARBA" id="ARBA00004245"/>
    </source>
</evidence>
<evidence type="ECO:0000256" key="20">
    <source>
        <dbReference type="SAM" id="Phobius"/>
    </source>
</evidence>
<dbReference type="InterPro" id="IPR001084">
    <property type="entry name" value="MAP_tubulin-bd_rpt"/>
</dbReference>
<keyword evidence="8 18" id="KW-0963">Cytoplasm</keyword>
<accession>A0A7N4PWJ4</accession>
<evidence type="ECO:0000256" key="4">
    <source>
        <dbReference type="ARBA" id="ARBA00004489"/>
    </source>
</evidence>
<dbReference type="GO" id="GO:0000226">
    <property type="term" value="P:microtubule cytoskeleton organization"/>
    <property type="evidence" value="ECO:0007669"/>
    <property type="project" value="TreeGrafter"/>
</dbReference>
<protein>
    <recommendedName>
        <fullName evidence="18">Microtubule-associated protein</fullName>
    </recommendedName>
</protein>
<keyword evidence="9" id="KW-1017">Isopeptide bond</keyword>
<name>A0A7N4PWJ4_SARHA</name>
<evidence type="ECO:0000256" key="6">
    <source>
        <dbReference type="ARBA" id="ARBA00022475"/>
    </source>
</evidence>
<dbReference type="PRINTS" id="PR01261">
    <property type="entry name" value="TAUPROTEIN"/>
</dbReference>
<evidence type="ECO:0000256" key="9">
    <source>
        <dbReference type="ARBA" id="ARBA00022499"/>
    </source>
</evidence>
<feature type="compositionally biased region" description="Basic and acidic residues" evidence="19">
    <location>
        <begin position="669"/>
        <end position="678"/>
    </location>
</feature>
<dbReference type="Pfam" id="PF00418">
    <property type="entry name" value="Tubulin-binding"/>
    <property type="match status" value="3"/>
</dbReference>
<reference evidence="21" key="2">
    <citation type="submission" date="2025-08" db="UniProtKB">
        <authorList>
            <consortium name="Ensembl"/>
        </authorList>
    </citation>
    <scope>IDENTIFICATION</scope>
</reference>
<evidence type="ECO:0000256" key="17">
    <source>
        <dbReference type="ARBA" id="ARBA00023273"/>
    </source>
</evidence>
<feature type="region of interest" description="Disordered" evidence="19">
    <location>
        <begin position="35"/>
        <end position="69"/>
    </location>
</feature>
<evidence type="ECO:0000256" key="5">
    <source>
        <dbReference type="ARBA" id="ARBA00004514"/>
    </source>
</evidence>
<evidence type="ECO:0000256" key="16">
    <source>
        <dbReference type="ARBA" id="ARBA00023212"/>
    </source>
</evidence>
<keyword evidence="10" id="KW-0597">Phosphoprotein</keyword>
<evidence type="ECO:0000313" key="22">
    <source>
        <dbReference type="Proteomes" id="UP000007648"/>
    </source>
</evidence>
<keyword evidence="14" id="KW-0007">Acetylation</keyword>
<feature type="region of interest" description="Disordered" evidence="19">
    <location>
        <begin position="490"/>
        <end position="538"/>
    </location>
</feature>
<dbReference type="Proteomes" id="UP000007648">
    <property type="component" value="Unassembled WGS sequence"/>
</dbReference>
<feature type="compositionally biased region" description="Polar residues" evidence="19">
    <location>
        <begin position="899"/>
        <end position="918"/>
    </location>
</feature>
<dbReference type="GO" id="GO:0030425">
    <property type="term" value="C:dendrite"/>
    <property type="evidence" value="ECO:0007669"/>
    <property type="project" value="UniProtKB-SubCell"/>
</dbReference>
<dbReference type="GO" id="GO:0005874">
    <property type="term" value="C:microtubule"/>
    <property type="evidence" value="ECO:0007669"/>
    <property type="project" value="UniProtKB-KW"/>
</dbReference>
<evidence type="ECO:0000256" key="2">
    <source>
        <dbReference type="ARBA" id="ARBA00004279"/>
    </source>
</evidence>
<evidence type="ECO:0000256" key="11">
    <source>
        <dbReference type="ARBA" id="ARBA00022701"/>
    </source>
</evidence>
<feature type="compositionally biased region" description="Low complexity" evidence="19">
    <location>
        <begin position="509"/>
        <end position="524"/>
    </location>
</feature>
<keyword evidence="15 20" id="KW-0472">Membrane</keyword>
<evidence type="ECO:0000256" key="15">
    <source>
        <dbReference type="ARBA" id="ARBA00023136"/>
    </source>
</evidence>
<evidence type="ECO:0000256" key="10">
    <source>
        <dbReference type="ARBA" id="ARBA00022553"/>
    </source>
</evidence>
<evidence type="ECO:0000256" key="13">
    <source>
        <dbReference type="ARBA" id="ARBA00022843"/>
    </source>
</evidence>
<keyword evidence="6" id="KW-1003">Cell membrane</keyword>
<evidence type="ECO:0000256" key="19">
    <source>
        <dbReference type="SAM" id="MobiDB-lite"/>
    </source>
</evidence>
<keyword evidence="7" id="KW-0488">Methylation</keyword>
<evidence type="ECO:0000256" key="14">
    <source>
        <dbReference type="ARBA" id="ARBA00022990"/>
    </source>
</evidence>
<dbReference type="GeneID" id="100920214"/>
<keyword evidence="20" id="KW-1133">Transmembrane helix</keyword>
<dbReference type="PROSITE" id="PS00229">
    <property type="entry name" value="TAU_MAP_1"/>
    <property type="match status" value="1"/>
</dbReference>
<keyword evidence="20" id="KW-0812">Transmembrane</keyword>
<dbReference type="RefSeq" id="XP_031821813.1">
    <property type="nucleotide sequence ID" value="XM_031965953.1"/>
</dbReference>
<organism evidence="21 22">
    <name type="scientific">Sarcophilus harrisii</name>
    <name type="common">Tasmanian devil</name>
    <name type="synonym">Sarcophilus laniarius</name>
    <dbReference type="NCBI Taxonomy" id="9305"/>
    <lineage>
        <taxon>Eukaryota</taxon>
        <taxon>Metazoa</taxon>
        <taxon>Chordata</taxon>
        <taxon>Craniata</taxon>
        <taxon>Vertebrata</taxon>
        <taxon>Euteleostomi</taxon>
        <taxon>Mammalia</taxon>
        <taxon>Metatheria</taxon>
        <taxon>Dasyuromorphia</taxon>
        <taxon>Dasyuridae</taxon>
        <taxon>Sarcophilus</taxon>
    </lineage>
</organism>
<dbReference type="GO" id="GO:0005886">
    <property type="term" value="C:plasma membrane"/>
    <property type="evidence" value="ECO:0007669"/>
    <property type="project" value="UniProtKB-SubCell"/>
</dbReference>
<dbReference type="AlphaFoldDB" id="A0A7N4PWJ4"/>
<dbReference type="Ensembl" id="ENSSHAT00000048139.1">
    <property type="protein sequence ID" value="ENSSHAP00000043600.1"/>
    <property type="gene ID" value="ENSSHAG00000016953.2"/>
</dbReference>
<feature type="compositionally biased region" description="Polar residues" evidence="19">
    <location>
        <begin position="261"/>
        <end position="276"/>
    </location>
</feature>
<evidence type="ECO:0000256" key="12">
    <source>
        <dbReference type="ARBA" id="ARBA00022737"/>
    </source>
</evidence>
<keyword evidence="12" id="KW-0677">Repeat</keyword>
<feature type="region of interest" description="Disordered" evidence="19">
    <location>
        <begin position="1"/>
        <end position="22"/>
    </location>
</feature>
<dbReference type="InterPro" id="IPR027324">
    <property type="entry name" value="MAP2/MAP4/Tau"/>
</dbReference>
<feature type="compositionally biased region" description="Low complexity" evidence="19">
    <location>
        <begin position="727"/>
        <end position="747"/>
    </location>
</feature>
<feature type="compositionally biased region" description="Polar residues" evidence="19">
    <location>
        <begin position="769"/>
        <end position="781"/>
    </location>
</feature>
<feature type="compositionally biased region" description="Acidic residues" evidence="19">
    <location>
        <begin position="497"/>
        <end position="508"/>
    </location>
</feature>
<feature type="region of interest" description="Disordered" evidence="19">
    <location>
        <begin position="235"/>
        <end position="327"/>
    </location>
</feature>
<keyword evidence="11 18" id="KW-0493">Microtubule</keyword>
<gene>
    <name evidence="21" type="primary">MAPT</name>
</gene>
<evidence type="ECO:0000256" key="7">
    <source>
        <dbReference type="ARBA" id="ARBA00022481"/>
    </source>
</evidence>
<evidence type="ECO:0000256" key="3">
    <source>
        <dbReference type="ARBA" id="ARBA00004413"/>
    </source>
</evidence>
<reference evidence="21 22" key="1">
    <citation type="journal article" date="2011" name="Proc. Natl. Acad. Sci. U.S.A.">
        <title>Genetic diversity and population structure of the endangered marsupial Sarcophilus harrisii (Tasmanian devil).</title>
        <authorList>
            <person name="Miller W."/>
            <person name="Hayes V.M."/>
            <person name="Ratan A."/>
            <person name="Petersen D.C."/>
            <person name="Wittekindt N.E."/>
            <person name="Miller J."/>
            <person name="Walenz B."/>
            <person name="Knight J."/>
            <person name="Qi J."/>
            <person name="Zhao F."/>
            <person name="Wang Q."/>
            <person name="Bedoya-Reina O.C."/>
            <person name="Katiyar N."/>
            <person name="Tomsho L.P."/>
            <person name="Kasson L.M."/>
            <person name="Hardie R.A."/>
            <person name="Woodbridge P."/>
            <person name="Tindall E.A."/>
            <person name="Bertelsen M.F."/>
            <person name="Dixon D."/>
            <person name="Pyecroft S."/>
            <person name="Helgen K.M."/>
            <person name="Lesk A.M."/>
            <person name="Pringle T.H."/>
            <person name="Patterson N."/>
            <person name="Zhang Y."/>
            <person name="Kreiss A."/>
            <person name="Woods G.M."/>
            <person name="Jones M.E."/>
            <person name="Schuster S.C."/>
        </authorList>
    </citation>
    <scope>NUCLEOTIDE SEQUENCE [LARGE SCALE GENOMIC DNA]</scope>
</reference>
<evidence type="ECO:0000313" key="21">
    <source>
        <dbReference type="Ensembl" id="ENSSHAP00000043600.1"/>
    </source>
</evidence>
<keyword evidence="16 18" id="KW-0206">Cytoskeleton</keyword>
<dbReference type="GO" id="GO:0005829">
    <property type="term" value="C:cytosol"/>
    <property type="evidence" value="ECO:0007669"/>
    <property type="project" value="UniProtKB-SubCell"/>
</dbReference>
<keyword evidence="17" id="KW-0966">Cell projection</keyword>
<dbReference type="CTD" id="4137"/>
<proteinExistence type="predicted"/>
<keyword evidence="22" id="KW-1185">Reference proteome</keyword>
<dbReference type="PANTHER" id="PTHR11501">
    <property type="entry name" value="MICROTUBULE-ASSOCIATED PROTEIN"/>
    <property type="match status" value="1"/>
</dbReference>
<dbReference type="PANTHER" id="PTHR11501:SF14">
    <property type="entry name" value="MICROTUBULE-ASSOCIATED PROTEIN TAU"/>
    <property type="match status" value="1"/>
</dbReference>
<dbReference type="GO" id="GO:0030424">
    <property type="term" value="C:axon"/>
    <property type="evidence" value="ECO:0007669"/>
    <property type="project" value="UniProtKB-SubCell"/>
</dbReference>
<evidence type="ECO:0000256" key="8">
    <source>
        <dbReference type="ARBA" id="ARBA00022490"/>
    </source>
</evidence>
<sequence>MRWGASARLSVPGNPGSRVGKGGIGVEIHGVWRGKERTTGGKGKKTCGRGDGETGGPRSRSLEGSLWRPEEKTAAGKGGRLRRGVALALALALALRLSTCCLLWASAPALLLPLLLLLLPLLLLLLSYSVRGEAPWSRTLILGCARPLSPTNTHLRPPSTATHRRRIRHRHHLFRAPHSPRSGQAGNSLNRMAEQRPSFNMMEDHAGNQQIHSGEPFQIGGERKDMASQGGYTLLQDTEDDTGHGLKGYSPHIPADDGSDEQVSTTSAKSTPTTEDVTAPLVDEQEHEDQTAAQVEIPEGTTAEEAGIGDTPNLEDQAAGDVSQEEFRVSAECQREESEILDFSTNEIKSQMRQVSLEETFQKPQMPLRGKEPEEPEMTVPLTSQDNLASPEAPSLEEGIKETDPALRQKTRNRAEQSLTSPKPIVLESSKPSGFHEDFKVGVEGHDVHESFLSEPGHFGSEAIGQDAITIPGELVSNMSGDYSLALPVKERATVREDDEDRDIDESLPQDSPLPSQLSPRPESFQPQEVSVPSEAAKETFAVPHLPREHHIEIPLPDDFLSKIPPEMPVIERDLPAVGQVATEGSDDLFSLESSESVAQVDIKANVPKEQELSELGSEDTLSGELESPDAPVQEGPKTPEKQPMRSSSGKPVSRVPQLKARKGSATGSDEKKAKGADNKSGIKMATPRTAAPSGQKGPANATRIPAKTSAPKTPPSAGESTKSGDRSGYSSPGSPGTPGSRSRTPSLPTPPTREPKKVAVVRTPPKSPSSAKSRLQTSTVPMPDLKNVRSKIGSTENLKHQPGGGKVQIVYKPVDLSKVTSKCGSLGNIHHKPGGGQVEVKSEKLDFKEKVQSKIGSLDNITHVPGGGNKKIESHKLTFRENAKAKTDHGAEIVYKSPTMSGDTSPRHLSNVSSTGSINMVDSPQLATLADEVSASLAKQGL</sequence>
<feature type="transmembrane region" description="Helical" evidence="20">
    <location>
        <begin position="111"/>
        <end position="130"/>
    </location>
</feature>
<dbReference type="PROSITE" id="PS51491">
    <property type="entry name" value="TAU_MAP_2"/>
    <property type="match status" value="3"/>
</dbReference>
<feature type="compositionally biased region" description="Basic and acidic residues" evidence="19">
    <location>
        <begin position="398"/>
        <end position="407"/>
    </location>
</feature>
<feature type="region of interest" description="Disordered" evidence="19">
    <location>
        <begin position="358"/>
        <end position="433"/>
    </location>
</feature>
<keyword evidence="13" id="KW-0832">Ubl conjugation</keyword>
<feature type="region of interest" description="Disordered" evidence="19">
    <location>
        <begin position="897"/>
        <end position="918"/>
    </location>
</feature>